<evidence type="ECO:0000256" key="4">
    <source>
        <dbReference type="ARBA" id="ARBA00023136"/>
    </source>
</evidence>
<dbReference type="PANTHER" id="PTHR11662">
    <property type="entry name" value="SOLUTE CARRIER FAMILY 17"/>
    <property type="match status" value="1"/>
</dbReference>
<keyword evidence="4 5" id="KW-0472">Membrane</keyword>
<evidence type="ECO:0000256" key="2">
    <source>
        <dbReference type="ARBA" id="ARBA00022692"/>
    </source>
</evidence>
<protein>
    <submittedName>
        <fullName evidence="6">Uncharacterized protein</fullName>
    </submittedName>
</protein>
<dbReference type="SUPFAM" id="SSF103473">
    <property type="entry name" value="MFS general substrate transporter"/>
    <property type="match status" value="1"/>
</dbReference>
<dbReference type="OrthoDB" id="2985014at2759"/>
<feature type="transmembrane region" description="Helical" evidence="5">
    <location>
        <begin position="118"/>
        <end position="136"/>
    </location>
</feature>
<dbReference type="GO" id="GO:0022857">
    <property type="term" value="F:transmembrane transporter activity"/>
    <property type="evidence" value="ECO:0007669"/>
    <property type="project" value="TreeGrafter"/>
</dbReference>
<accession>A0A9P0QD09</accession>
<dbReference type="AlphaFoldDB" id="A0A9P0QD09"/>
<comment type="caution">
    <text evidence="6">The sequence shown here is derived from an EMBL/GenBank/DDBJ whole genome shotgun (WGS) entry which is preliminary data.</text>
</comment>
<dbReference type="InterPro" id="IPR050382">
    <property type="entry name" value="MFS_Na/Anion_cotransporter"/>
</dbReference>
<dbReference type="Gene3D" id="1.20.1250.20">
    <property type="entry name" value="MFS general substrate transporter like domains"/>
    <property type="match status" value="1"/>
</dbReference>
<dbReference type="GO" id="GO:0006820">
    <property type="term" value="P:monoatomic anion transport"/>
    <property type="evidence" value="ECO:0007669"/>
    <property type="project" value="TreeGrafter"/>
</dbReference>
<dbReference type="GO" id="GO:0016020">
    <property type="term" value="C:membrane"/>
    <property type="evidence" value="ECO:0007669"/>
    <property type="project" value="UniProtKB-SubCell"/>
</dbReference>
<reference evidence="6" key="1">
    <citation type="submission" date="2022-03" db="EMBL/GenBank/DDBJ databases">
        <authorList>
            <person name="Sayadi A."/>
        </authorList>
    </citation>
    <scope>NUCLEOTIDE SEQUENCE</scope>
</reference>
<keyword evidence="7" id="KW-1185">Reference proteome</keyword>
<proteinExistence type="predicted"/>
<organism evidence="6 7">
    <name type="scientific">Acanthoscelides obtectus</name>
    <name type="common">Bean weevil</name>
    <name type="synonym">Bruchus obtectus</name>
    <dbReference type="NCBI Taxonomy" id="200917"/>
    <lineage>
        <taxon>Eukaryota</taxon>
        <taxon>Metazoa</taxon>
        <taxon>Ecdysozoa</taxon>
        <taxon>Arthropoda</taxon>
        <taxon>Hexapoda</taxon>
        <taxon>Insecta</taxon>
        <taxon>Pterygota</taxon>
        <taxon>Neoptera</taxon>
        <taxon>Endopterygota</taxon>
        <taxon>Coleoptera</taxon>
        <taxon>Polyphaga</taxon>
        <taxon>Cucujiformia</taxon>
        <taxon>Chrysomeloidea</taxon>
        <taxon>Chrysomelidae</taxon>
        <taxon>Bruchinae</taxon>
        <taxon>Bruchini</taxon>
        <taxon>Acanthoscelides</taxon>
    </lineage>
</organism>
<evidence type="ECO:0000313" key="7">
    <source>
        <dbReference type="Proteomes" id="UP001152888"/>
    </source>
</evidence>
<comment type="subcellular location">
    <subcellularLocation>
        <location evidence="1">Membrane</location>
        <topology evidence="1">Multi-pass membrane protein</topology>
    </subcellularLocation>
</comment>
<evidence type="ECO:0000256" key="1">
    <source>
        <dbReference type="ARBA" id="ARBA00004141"/>
    </source>
</evidence>
<dbReference type="EMBL" id="CAKOFQ010009294">
    <property type="protein sequence ID" value="CAH2017454.1"/>
    <property type="molecule type" value="Genomic_DNA"/>
</dbReference>
<keyword evidence="2 5" id="KW-0812">Transmembrane</keyword>
<dbReference type="InterPro" id="IPR036259">
    <property type="entry name" value="MFS_trans_sf"/>
</dbReference>
<dbReference type="Proteomes" id="UP001152888">
    <property type="component" value="Unassembled WGS sequence"/>
</dbReference>
<dbReference type="PANTHER" id="PTHR11662:SF399">
    <property type="entry name" value="FI19708P1-RELATED"/>
    <property type="match status" value="1"/>
</dbReference>
<keyword evidence="3 5" id="KW-1133">Transmembrane helix</keyword>
<evidence type="ECO:0000256" key="5">
    <source>
        <dbReference type="SAM" id="Phobius"/>
    </source>
</evidence>
<feature type="transmembrane region" description="Helical" evidence="5">
    <location>
        <begin position="148"/>
        <end position="167"/>
    </location>
</feature>
<gene>
    <name evidence="6" type="ORF">ACAOBT_LOCUS36029</name>
</gene>
<evidence type="ECO:0000313" key="6">
    <source>
        <dbReference type="EMBL" id="CAH2017454.1"/>
    </source>
</evidence>
<name>A0A9P0QD09_ACAOB</name>
<evidence type="ECO:0000256" key="3">
    <source>
        <dbReference type="ARBA" id="ARBA00022989"/>
    </source>
</evidence>
<sequence>MMKNEFNEDIERGPKCGVRHVQVSLIFLLNFVAYSMRDSVSIAIVAMTDNSTTTNPSVPYRATPWTKILTSLPFLGITLAQFGCSWGDNISFIEMPSYINKILKYNIDANGVVSSLPFLANFILGFIFGYVADTVIKKRIMSLERCRKVFVTISTVGPAICLVSLSFSTRKCYNPLLRVDGSPPVIQRGIPRWYLDELPGHFTKFLCDTYVHHQCCLYHMRHRSSAFGAGYSHR</sequence>